<comment type="cofactor">
    <cofactor evidence="1">
        <name>Mn(2+)</name>
        <dbReference type="ChEBI" id="CHEBI:29035"/>
    </cofactor>
</comment>
<dbReference type="GO" id="GO:0046872">
    <property type="term" value="F:metal ion binding"/>
    <property type="evidence" value="ECO:0007669"/>
    <property type="project" value="UniProtKB-KW"/>
</dbReference>
<dbReference type="AlphaFoldDB" id="A0A650CM53"/>
<keyword evidence="6" id="KW-0464">Manganese</keyword>
<evidence type="ECO:0000256" key="6">
    <source>
        <dbReference type="ARBA" id="ARBA00023211"/>
    </source>
</evidence>
<dbReference type="Pfam" id="PF00293">
    <property type="entry name" value="NUDIX"/>
    <property type="match status" value="1"/>
</dbReference>
<keyword evidence="5" id="KW-0460">Magnesium</keyword>
<dbReference type="OrthoDB" id="40462at2157"/>
<dbReference type="PROSITE" id="PS51462">
    <property type="entry name" value="NUDIX"/>
    <property type="match status" value="1"/>
</dbReference>
<dbReference type="InterPro" id="IPR015797">
    <property type="entry name" value="NUDIX_hydrolase-like_dom_sf"/>
</dbReference>
<evidence type="ECO:0000256" key="1">
    <source>
        <dbReference type="ARBA" id="ARBA00001936"/>
    </source>
</evidence>
<dbReference type="EMBL" id="CP045483">
    <property type="protein sequence ID" value="QGR18762.1"/>
    <property type="molecule type" value="Genomic_DNA"/>
</dbReference>
<keyword evidence="3" id="KW-0479">Metal-binding</keyword>
<dbReference type="PANTHER" id="PTHR12992">
    <property type="entry name" value="NUDIX HYDROLASE"/>
    <property type="match status" value="1"/>
</dbReference>
<evidence type="ECO:0000256" key="2">
    <source>
        <dbReference type="ARBA" id="ARBA00001946"/>
    </source>
</evidence>
<dbReference type="Proteomes" id="UP000423396">
    <property type="component" value="Chromosome"/>
</dbReference>
<dbReference type="SUPFAM" id="SSF55811">
    <property type="entry name" value="Nudix"/>
    <property type="match status" value="1"/>
</dbReference>
<evidence type="ECO:0000256" key="4">
    <source>
        <dbReference type="ARBA" id="ARBA00022801"/>
    </source>
</evidence>
<evidence type="ECO:0000256" key="5">
    <source>
        <dbReference type="ARBA" id="ARBA00022842"/>
    </source>
</evidence>
<feature type="domain" description="Nudix hydrolase" evidence="7">
    <location>
        <begin position="1"/>
        <end position="131"/>
    </location>
</feature>
<evidence type="ECO:0000313" key="9">
    <source>
        <dbReference type="Proteomes" id="UP000423396"/>
    </source>
</evidence>
<dbReference type="KEGG" id="sazo:D1868_01280"/>
<keyword evidence="4" id="KW-0378">Hydrolase</keyword>
<dbReference type="Gene3D" id="3.90.79.10">
    <property type="entry name" value="Nucleoside Triphosphate Pyrophosphohydrolase"/>
    <property type="match status" value="1"/>
</dbReference>
<dbReference type="RefSeq" id="WP_156004983.1">
    <property type="nucleotide sequence ID" value="NZ_CP045483.1"/>
</dbReference>
<sequence length="150" mass="17542">MECRAAVIVVVSRNGRILVIKRKERPNDPWSGHIAFPGGRREGSETCDETALRECIEEVGIKPRLVKDIGIYFPNNAPDMKVRAYLGCVDEEFIPQIQKDEVDMAIWINPEQLEIRSDEFYFNGFRIWGMTFRILKDVLEKRFYEECLKK</sequence>
<dbReference type="PANTHER" id="PTHR12992:SF11">
    <property type="entry name" value="MITOCHONDRIAL COENZYME A DIPHOSPHATASE NUDT8"/>
    <property type="match status" value="1"/>
</dbReference>
<protein>
    <submittedName>
        <fullName evidence="8">NUDIX domain-containing protein</fullName>
    </submittedName>
</protein>
<evidence type="ECO:0000259" key="7">
    <source>
        <dbReference type="PROSITE" id="PS51462"/>
    </source>
</evidence>
<organism evidence="8 9">
    <name type="scientific">Stygiolobus azoricus</name>
    <dbReference type="NCBI Taxonomy" id="41675"/>
    <lineage>
        <taxon>Archaea</taxon>
        <taxon>Thermoproteota</taxon>
        <taxon>Thermoprotei</taxon>
        <taxon>Sulfolobales</taxon>
        <taxon>Sulfolobaceae</taxon>
        <taxon>Stygiolobus</taxon>
    </lineage>
</organism>
<dbReference type="GeneID" id="42797666"/>
<evidence type="ECO:0000256" key="3">
    <source>
        <dbReference type="ARBA" id="ARBA00022723"/>
    </source>
</evidence>
<comment type="cofactor">
    <cofactor evidence="2">
        <name>Mg(2+)</name>
        <dbReference type="ChEBI" id="CHEBI:18420"/>
    </cofactor>
</comment>
<proteinExistence type="predicted"/>
<evidence type="ECO:0000313" key="8">
    <source>
        <dbReference type="EMBL" id="QGR18762.1"/>
    </source>
</evidence>
<reference evidence="8 9" key="1">
    <citation type="submission" date="2019-10" db="EMBL/GenBank/DDBJ databases">
        <title>Genome Sequences from Six Type Strain Members of the Archaeal Family Sulfolobaceae: Acidianus ambivalens, Acidianus infernus, Metallosphaera prunae, Stygiolobus azoricus, Sulfolobus metallicus, and Sulfurisphaera ohwakuensis.</title>
        <authorList>
            <person name="Counts J.A."/>
            <person name="Kelly R.M."/>
        </authorList>
    </citation>
    <scope>NUCLEOTIDE SEQUENCE [LARGE SCALE GENOMIC DNA]</scope>
    <source>
        <strain evidence="8 9">FC6</strain>
    </source>
</reference>
<dbReference type="CDD" id="cd03426">
    <property type="entry name" value="NUDIX_CoAse_Nudt7"/>
    <property type="match status" value="1"/>
</dbReference>
<keyword evidence="9" id="KW-1185">Reference proteome</keyword>
<dbReference type="InterPro" id="IPR045121">
    <property type="entry name" value="CoAse"/>
</dbReference>
<gene>
    <name evidence="8" type="ORF">D1868_01280</name>
</gene>
<dbReference type="InterPro" id="IPR000086">
    <property type="entry name" value="NUDIX_hydrolase_dom"/>
</dbReference>
<accession>A0A650CM53</accession>
<name>A0A650CM53_9CREN</name>
<dbReference type="GO" id="GO:0010945">
    <property type="term" value="F:coenzyme A diphosphatase activity"/>
    <property type="evidence" value="ECO:0007669"/>
    <property type="project" value="InterPro"/>
</dbReference>